<sequence length="1209" mass="133039">MRKHMLLYLFCIIIFSTLTYAQSITSFDYYKTPGTHLQGGTFIDIDRLINPASLSIAGRSYDYGNDKGLYSAYFRDMSSDVLDRPMAIVSGDNSLTFSPQDFVTFEPKKATKNGRVGNRVQATAESSTNSINYAGQYEEIGSAISFADLTYKYLDYGIKEELVIWDKDYVQTRFDDQVNQEDYNITNLIFSNIVRAYSSSDSDSNTLGVFYGSDRVLFKAYGLSANNEQNTQEEIYFTDSDGNTIYKIPVLVAYDSNGQTILLNKSVSQTSFGNLKISVLVPFKWLNATERSYPVYIDPSIEIINPHEYPRLNSNWTVIFNTSGTSDLWITGVDNTPWTDYSDEGDLYELKFLELRCGDTPQAYTWTGNSVFVEDYNCDGQTSYEVSKVISYGPHTLMFQFGSSTEYAYNTALIEEAWYKFEGNQKDNTTRYDLTVSSGSPTFITDSIVGTGAVSLDQNEGFVHTDFPIYYPNITIAGWFNVSSKNTNGNVLFKQPGTPEVFIIVATTGGGGYGLRFGYGSDTVEINLSGIGGENNFNNSWGHFAFVVEQGERIKAYKNGTLSDQGPIVSAPITLTTKTINIGETAGGSFAEFFADDLRFLHNVSLNQAEISFLYNSGAGTDLSISTTILSTILQNPKNNIGKVSPAAYNFSCNVTHDTAIQNISLFANFSGVYKTNETKKVFDGTPITQNATFTNKTLSVDGAYVWNCLGSIDGEAVSSPQNRTIYVDSTPPAFTNLSANLTNVLVGSALKMNATISDISADSYIFLWNITGTWVNDSPISVTSDLLETTKEIVTSGGLSFAWKYWVNDSSGLVSLSQAQSHDITALFYNCSTGVGTGDFAGTPTLNISFFHSENDSMVNGLITGGIVFDGTANLVDFNLSIPFVNRGNYSVCIFPNGTTQVADVLIEYVRGGKNFNYNFDNTIFTNVTRLLRLYVTDATSLVTFNVKDESADPVEGAIIRIQRYDVGTNTYFQTEILRTNADGDGFANLVLNTVFYRFIVEFDGVVKLTDGPSKITLTTKNFQISLLTDFFDTLQVIQGVNVISCVYNNDTFNFRFEYSDPSSEITHGCLKVTNRTSLRDIVVDDVCTLGSSGTTLINIGNPSNYSATFLGSCYVKFPDETTFQVGTVSKSFGDTLTKRFGVNGLFFGIAIIITLAMAVIYNAQAVILVSMVAMWLVHLFGLFGMSTTWLVAITILGGIALVLSGRK</sequence>
<dbReference type="SUPFAM" id="SSF49899">
    <property type="entry name" value="Concanavalin A-like lectins/glucanases"/>
    <property type="match status" value="1"/>
</dbReference>
<evidence type="ECO:0000256" key="1">
    <source>
        <dbReference type="SAM" id="Phobius"/>
    </source>
</evidence>
<protein>
    <recommendedName>
        <fullName evidence="3">LamG-like jellyroll fold domain-containing protein</fullName>
    </recommendedName>
</protein>
<dbReference type="EMBL" id="LAZR01005789">
    <property type="protein sequence ID" value="KKM97107.1"/>
    <property type="molecule type" value="Genomic_DNA"/>
</dbReference>
<keyword evidence="1" id="KW-1133">Transmembrane helix</keyword>
<reference evidence="2" key="1">
    <citation type="journal article" date="2015" name="Nature">
        <title>Complex archaea that bridge the gap between prokaryotes and eukaryotes.</title>
        <authorList>
            <person name="Spang A."/>
            <person name="Saw J.H."/>
            <person name="Jorgensen S.L."/>
            <person name="Zaremba-Niedzwiedzka K."/>
            <person name="Martijn J."/>
            <person name="Lind A.E."/>
            <person name="van Eijk R."/>
            <person name="Schleper C."/>
            <person name="Guy L."/>
            <person name="Ettema T.J."/>
        </authorList>
    </citation>
    <scope>NUCLEOTIDE SEQUENCE</scope>
</reference>
<dbReference type="AlphaFoldDB" id="A0A0F9PV96"/>
<dbReference type="Pfam" id="PF13385">
    <property type="entry name" value="Laminin_G_3"/>
    <property type="match status" value="1"/>
</dbReference>
<accession>A0A0F9PV96</accession>
<proteinExistence type="predicted"/>
<keyword evidence="1" id="KW-0472">Membrane</keyword>
<evidence type="ECO:0000313" key="2">
    <source>
        <dbReference type="EMBL" id="KKM97107.1"/>
    </source>
</evidence>
<name>A0A0F9PV96_9ZZZZ</name>
<gene>
    <name evidence="2" type="ORF">LCGC14_1171400</name>
</gene>
<feature type="transmembrane region" description="Helical" evidence="1">
    <location>
        <begin position="1142"/>
        <end position="1162"/>
    </location>
</feature>
<keyword evidence="1" id="KW-0812">Transmembrane</keyword>
<organism evidence="2">
    <name type="scientific">marine sediment metagenome</name>
    <dbReference type="NCBI Taxonomy" id="412755"/>
    <lineage>
        <taxon>unclassified sequences</taxon>
        <taxon>metagenomes</taxon>
        <taxon>ecological metagenomes</taxon>
    </lineage>
</organism>
<dbReference type="InterPro" id="IPR013320">
    <property type="entry name" value="ConA-like_dom_sf"/>
</dbReference>
<comment type="caution">
    <text evidence="2">The sequence shown here is derived from an EMBL/GenBank/DDBJ whole genome shotgun (WGS) entry which is preliminary data.</text>
</comment>
<evidence type="ECO:0008006" key="3">
    <source>
        <dbReference type="Google" id="ProtNLM"/>
    </source>
</evidence>
<dbReference type="Gene3D" id="2.60.120.200">
    <property type="match status" value="1"/>
</dbReference>